<sequence>MKIQSNFSLQRAAQMWFGHDADWTRLAETKNTGERVYLQIYRYRMRGCLKKAYFFSLAVWNLEFTYLDNGSITKNIVVFRQGELEVFPNVYLYRTVPLGSTSLLCSDVRFALEHMYFGGLNPVLAPTLKRSSLSTSPSVSKYVSRSSSIGHELNVTLSQSHSPNNLSRSDCFAFSPLTQKMFIGDLSSRLLGKNNSSSIMAKFITNASAMDTYFNTKMFQNKGIEKGLIIYIGMDSYRLIGPSFAKRLFSHGVTPIRYLQFLTENSFEHALMDMELLQHPDLQALPAEQQDEKKDPANAVRRTTEDQVSAHPSVENRRGNSQQAVEVLPRSPRSSVTNGRQRGQRQSISKTNQQVMASPRQKASRRGNLVPEPDPALEVDESAQLIEPRAQIDHLLVQDVYAHPTRQPSKSKHLRVRSAGAIDETSRELSDDSYLDELINVQPYMHSEKIASNQDAPPSQNTEESVEVIVDNVAMPSKEHMEVAGAKNENFTALWGPMTAREMVHGGSV</sequence>
<dbReference type="EMBL" id="AHHH01000031">
    <property type="protein sequence ID" value="ESU44041.1"/>
    <property type="molecule type" value="Genomic_DNA"/>
</dbReference>
<feature type="compositionally biased region" description="Polar residues" evidence="1">
    <location>
        <begin position="332"/>
        <end position="356"/>
    </location>
</feature>
<dbReference type="Proteomes" id="UP000018040">
    <property type="component" value="Unassembled WGS sequence"/>
</dbReference>
<dbReference type="AlphaFoldDB" id="V6TZ62"/>
<reference evidence="2 3" key="2">
    <citation type="journal article" date="2013" name="Genome Biol. Evol.">
        <title>Genome sequencing of Giardia lamblia genotypes A2 and B isolates (DH and GS) and comparative analysis with the genomes of genotypes A1 and E (WB and Pig).</title>
        <authorList>
            <person name="Adam R.D."/>
            <person name="Dahlstrom E.W."/>
            <person name="Martens C.A."/>
            <person name="Bruno D.P."/>
            <person name="Barbian K.D."/>
            <person name="Ricklefs S.M."/>
            <person name="Hernandez M.M."/>
            <person name="Narla N.P."/>
            <person name="Patel R.B."/>
            <person name="Porcella S.F."/>
            <person name="Nash T.E."/>
        </authorList>
    </citation>
    <scope>NUCLEOTIDE SEQUENCE [LARGE SCALE GENOMIC DNA]</scope>
    <source>
        <strain evidence="2 3">GS</strain>
    </source>
</reference>
<feature type="region of interest" description="Disordered" evidence="1">
    <location>
        <begin position="289"/>
        <end position="375"/>
    </location>
</feature>
<proteinExistence type="predicted"/>
<evidence type="ECO:0000313" key="2">
    <source>
        <dbReference type="EMBL" id="ESU44041.1"/>
    </source>
</evidence>
<comment type="caution">
    <text evidence="2">The sequence shown here is derived from an EMBL/GenBank/DDBJ whole genome shotgun (WGS) entry which is preliminary data.</text>
</comment>
<dbReference type="VEuPathDB" id="GiardiaDB:GL50581_4166"/>
<evidence type="ECO:0000313" key="3">
    <source>
        <dbReference type="Proteomes" id="UP000018040"/>
    </source>
</evidence>
<reference evidence="3" key="1">
    <citation type="submission" date="2012-02" db="EMBL/GenBank/DDBJ databases">
        <title>Genome sequencing of Giardia lamblia Genotypes A2 and B isolates (DH and GS) and comparative analysis with the genomes of Genotypes A1 and E (WB and Pig).</title>
        <authorList>
            <person name="Adam R."/>
            <person name="Dahlstrom E."/>
            <person name="Martens C."/>
            <person name="Bruno D."/>
            <person name="Barbian K."/>
            <person name="Porcella S.F."/>
            <person name="Nash T."/>
        </authorList>
    </citation>
    <scope>NUCLEOTIDE SEQUENCE</scope>
    <source>
        <strain evidence="3">GS</strain>
    </source>
</reference>
<gene>
    <name evidence="2" type="ORF">GSB_150700</name>
</gene>
<dbReference type="VEuPathDB" id="GiardiaDB:DHA2_152680"/>
<name>V6TZ62_GIAIN</name>
<organism evidence="2 3">
    <name type="scientific">Giardia intestinalis</name>
    <name type="common">Giardia lamblia</name>
    <dbReference type="NCBI Taxonomy" id="5741"/>
    <lineage>
        <taxon>Eukaryota</taxon>
        <taxon>Metamonada</taxon>
        <taxon>Diplomonadida</taxon>
        <taxon>Hexamitidae</taxon>
        <taxon>Giardiinae</taxon>
        <taxon>Giardia</taxon>
    </lineage>
</organism>
<dbReference type="VEuPathDB" id="GiardiaDB:QR46_1509"/>
<accession>V6TZ62</accession>
<dbReference type="OrthoDB" id="10257939at2759"/>
<evidence type="ECO:0000256" key="1">
    <source>
        <dbReference type="SAM" id="MobiDB-lite"/>
    </source>
</evidence>
<protein>
    <submittedName>
        <fullName evidence="2">Uncharacterized protein</fullName>
    </submittedName>
</protein>
<dbReference type="VEuPathDB" id="GiardiaDB:GL50803_0015497"/>